<evidence type="ECO:0000313" key="2">
    <source>
        <dbReference type="EMBL" id="CCA67633.1"/>
    </source>
</evidence>
<feature type="region of interest" description="Disordered" evidence="1">
    <location>
        <begin position="143"/>
        <end position="190"/>
    </location>
</feature>
<feature type="compositionally biased region" description="Low complexity" evidence="1">
    <location>
        <begin position="37"/>
        <end position="74"/>
    </location>
</feature>
<accession>G4T8I5</accession>
<comment type="caution">
    <text evidence="2">The sequence shown here is derived from an EMBL/GenBank/DDBJ whole genome shotgun (WGS) entry which is preliminary data.</text>
</comment>
<feature type="compositionally biased region" description="Polar residues" evidence="1">
    <location>
        <begin position="108"/>
        <end position="130"/>
    </location>
</feature>
<reference evidence="2 3" key="1">
    <citation type="journal article" date="2011" name="PLoS Pathog.">
        <title>Endophytic Life Strategies Decoded by Genome and Transcriptome Analyses of the Mutualistic Root Symbiont Piriformospora indica.</title>
        <authorList>
            <person name="Zuccaro A."/>
            <person name="Lahrmann U."/>
            <person name="Guldener U."/>
            <person name="Langen G."/>
            <person name="Pfiffi S."/>
            <person name="Biedenkopf D."/>
            <person name="Wong P."/>
            <person name="Samans B."/>
            <person name="Grimm C."/>
            <person name="Basiewicz M."/>
            <person name="Murat C."/>
            <person name="Martin F."/>
            <person name="Kogel K.H."/>
        </authorList>
    </citation>
    <scope>NUCLEOTIDE SEQUENCE [LARGE SCALE GENOMIC DNA]</scope>
    <source>
        <strain evidence="2 3">DSM 11827</strain>
    </source>
</reference>
<dbReference type="HOGENOM" id="CLU_1042487_0_0_1"/>
<organism evidence="2 3">
    <name type="scientific">Serendipita indica (strain DSM 11827)</name>
    <name type="common">Root endophyte fungus</name>
    <name type="synonym">Piriformospora indica</name>
    <dbReference type="NCBI Taxonomy" id="1109443"/>
    <lineage>
        <taxon>Eukaryota</taxon>
        <taxon>Fungi</taxon>
        <taxon>Dikarya</taxon>
        <taxon>Basidiomycota</taxon>
        <taxon>Agaricomycotina</taxon>
        <taxon>Agaricomycetes</taxon>
        <taxon>Sebacinales</taxon>
        <taxon>Serendipitaceae</taxon>
        <taxon>Serendipita</taxon>
    </lineage>
</organism>
<dbReference type="AlphaFoldDB" id="G4T8I5"/>
<keyword evidence="3" id="KW-1185">Reference proteome</keyword>
<name>G4T8I5_SERID</name>
<sequence length="267" mass="27316">MGFFSFGKKKKGDTPAPSAPATTRISKDKKPAMLVNSASAASTLSNASSGSSSYSPPRTSQQQQQQQAPVARRTNTSPVARNSGHYRHSSALAPPPPIPALSGHARLSGSSSTSNLRHNPVNLSSSNTSLALPNAPYASGNLAKKGSSATLNSVHSAGGTPLKRGPHDPPARAVGLGSASSSSGSLNNPFNKQRAASYGYGVRNIWTTGTGPRSIDGHQYSGMHPAVFAGKHASTGSPGMLANGSSYINGASLRSTDSPYLNPLSPK</sequence>
<proteinExistence type="predicted"/>
<dbReference type="EMBL" id="CAFZ01000017">
    <property type="protein sequence ID" value="CCA67633.1"/>
    <property type="molecule type" value="Genomic_DNA"/>
</dbReference>
<dbReference type="Proteomes" id="UP000007148">
    <property type="component" value="Unassembled WGS sequence"/>
</dbReference>
<feature type="region of interest" description="Disordered" evidence="1">
    <location>
        <begin position="243"/>
        <end position="267"/>
    </location>
</feature>
<feature type="region of interest" description="Disordered" evidence="1">
    <location>
        <begin position="1"/>
        <end position="130"/>
    </location>
</feature>
<dbReference type="InParanoid" id="G4T8I5"/>
<evidence type="ECO:0000256" key="1">
    <source>
        <dbReference type="SAM" id="MobiDB-lite"/>
    </source>
</evidence>
<feature type="compositionally biased region" description="Low complexity" evidence="1">
    <location>
        <begin position="175"/>
        <end position="186"/>
    </location>
</feature>
<evidence type="ECO:0000313" key="3">
    <source>
        <dbReference type="Proteomes" id="UP000007148"/>
    </source>
</evidence>
<protein>
    <submittedName>
        <fullName evidence="2">Uncharacterized protein</fullName>
    </submittedName>
</protein>
<gene>
    <name evidence="2" type="ORF">PIIN_01461</name>
</gene>
<feature type="compositionally biased region" description="Polar residues" evidence="1">
    <location>
        <begin position="243"/>
        <end position="259"/>
    </location>
</feature>